<evidence type="ECO:0000256" key="1">
    <source>
        <dbReference type="SAM" id="SignalP"/>
    </source>
</evidence>
<proteinExistence type="predicted"/>
<organism evidence="2 3">
    <name type="scientific">Lingula anatina</name>
    <name type="common">Brachiopod</name>
    <name type="synonym">Lingula unguis</name>
    <dbReference type="NCBI Taxonomy" id="7574"/>
    <lineage>
        <taxon>Eukaryota</taxon>
        <taxon>Metazoa</taxon>
        <taxon>Spiralia</taxon>
        <taxon>Lophotrochozoa</taxon>
        <taxon>Brachiopoda</taxon>
        <taxon>Linguliformea</taxon>
        <taxon>Lingulata</taxon>
        <taxon>Lingulida</taxon>
        <taxon>Linguloidea</taxon>
        <taxon>Lingulidae</taxon>
        <taxon>Lingula</taxon>
    </lineage>
</organism>
<dbReference type="GeneID" id="106174799"/>
<dbReference type="KEGG" id="lak:106174799"/>
<gene>
    <name evidence="3" type="primary">LOC106174799</name>
</gene>
<sequence length="238" mass="24914">MGISLKGLVLLLVAVESAFAYQCQQCVYFDVRLVDPPTVPAFENLTAQLSNSLSQSVVNDTSCFHGNSSARMECGDVGCKVQYVSATRAQVIPFGFFNFTIKAASTFVHRSCRDPAANPPPPQSGCVPATLDTPIQVDAYTTSSLRDLVTQDTGMQGGSPPDVDVEGNVCYCYGEDNCNSAPVGTTNAIETSTSTVDGATSTMDSTTNTISTTTGPVSASAAFSSSLLTLLSCIVISR</sequence>
<dbReference type="Proteomes" id="UP000085678">
    <property type="component" value="Unplaced"/>
</dbReference>
<dbReference type="RefSeq" id="XP_013411944.1">
    <property type="nucleotide sequence ID" value="XM_013556490.1"/>
</dbReference>
<accession>A0A1S3JPP1</accession>
<keyword evidence="2" id="KW-1185">Reference proteome</keyword>
<reference evidence="3" key="1">
    <citation type="submission" date="2025-08" db="UniProtKB">
        <authorList>
            <consortium name="RefSeq"/>
        </authorList>
    </citation>
    <scope>IDENTIFICATION</scope>
    <source>
        <tissue evidence="3">Gonads</tissue>
    </source>
</reference>
<protein>
    <submittedName>
        <fullName evidence="3">Uncharacterized protein LOC106174799</fullName>
    </submittedName>
</protein>
<feature type="chain" id="PRO_5010331779" evidence="1">
    <location>
        <begin position="21"/>
        <end position="238"/>
    </location>
</feature>
<keyword evidence="1" id="KW-0732">Signal</keyword>
<dbReference type="AlphaFoldDB" id="A0A1S3JPP1"/>
<evidence type="ECO:0000313" key="3">
    <source>
        <dbReference type="RefSeq" id="XP_013411944.1"/>
    </source>
</evidence>
<name>A0A1S3JPP1_LINAN</name>
<evidence type="ECO:0000313" key="2">
    <source>
        <dbReference type="Proteomes" id="UP000085678"/>
    </source>
</evidence>
<feature type="signal peptide" evidence="1">
    <location>
        <begin position="1"/>
        <end position="20"/>
    </location>
</feature>
<dbReference type="InParanoid" id="A0A1S3JPP1"/>